<organism evidence="1 2">
    <name type="scientific">Schizophyllum amplum</name>
    <dbReference type="NCBI Taxonomy" id="97359"/>
    <lineage>
        <taxon>Eukaryota</taxon>
        <taxon>Fungi</taxon>
        <taxon>Dikarya</taxon>
        <taxon>Basidiomycota</taxon>
        <taxon>Agaricomycotina</taxon>
        <taxon>Agaricomycetes</taxon>
        <taxon>Agaricomycetidae</taxon>
        <taxon>Agaricales</taxon>
        <taxon>Schizophyllaceae</taxon>
        <taxon>Schizophyllum</taxon>
    </lineage>
</organism>
<dbReference type="STRING" id="97359.A0A550D053"/>
<proteinExistence type="predicted"/>
<dbReference type="OrthoDB" id="2919606at2759"/>
<dbReference type="AlphaFoldDB" id="A0A550D053"/>
<gene>
    <name evidence="1" type="ORF">BD626DRAFT_591569</name>
</gene>
<dbReference type="InterPro" id="IPR032675">
    <property type="entry name" value="LRR_dom_sf"/>
</dbReference>
<evidence type="ECO:0008006" key="3">
    <source>
        <dbReference type="Google" id="ProtNLM"/>
    </source>
</evidence>
<name>A0A550D053_9AGAR</name>
<reference evidence="1 2" key="1">
    <citation type="journal article" date="2019" name="New Phytol.">
        <title>Comparative genomics reveals unique wood-decay strategies and fruiting body development in the Schizophyllaceae.</title>
        <authorList>
            <person name="Almasi E."/>
            <person name="Sahu N."/>
            <person name="Krizsan K."/>
            <person name="Balint B."/>
            <person name="Kovacs G.M."/>
            <person name="Kiss B."/>
            <person name="Cseklye J."/>
            <person name="Drula E."/>
            <person name="Henrissat B."/>
            <person name="Nagy I."/>
            <person name="Chovatia M."/>
            <person name="Adam C."/>
            <person name="LaButti K."/>
            <person name="Lipzen A."/>
            <person name="Riley R."/>
            <person name="Grigoriev I.V."/>
            <person name="Nagy L.G."/>
        </authorList>
    </citation>
    <scope>NUCLEOTIDE SEQUENCE [LARGE SCALE GENOMIC DNA]</scope>
    <source>
        <strain evidence="1 2">NL-1724</strain>
    </source>
</reference>
<accession>A0A550D053</accession>
<evidence type="ECO:0000313" key="1">
    <source>
        <dbReference type="EMBL" id="TRM70419.1"/>
    </source>
</evidence>
<keyword evidence="2" id="KW-1185">Reference proteome</keyword>
<dbReference type="EMBL" id="VDMD01000001">
    <property type="protein sequence ID" value="TRM70419.1"/>
    <property type="molecule type" value="Genomic_DNA"/>
</dbReference>
<feature type="non-terminal residue" evidence="1">
    <location>
        <position position="1"/>
    </location>
</feature>
<dbReference type="SUPFAM" id="SSF52047">
    <property type="entry name" value="RNI-like"/>
    <property type="match status" value="1"/>
</dbReference>
<dbReference type="Proteomes" id="UP000320762">
    <property type="component" value="Unassembled WGS sequence"/>
</dbReference>
<evidence type="ECO:0000313" key="2">
    <source>
        <dbReference type="Proteomes" id="UP000320762"/>
    </source>
</evidence>
<sequence>CFIHKLPTELLCAIFLMCGERNHAFDCPRDEYAHLRHLNRPPQRFLYSRASVLLGYVCSRWFAITRGYPRLWTLVDTAIPEAADIVALKACLEYSAKLPLTLRMDDTNSSIPSDGAAVMYATQCQRFMLLVAFAAHRWAEISILWAKGTPKPIIVAGPLLSIPATSFRSLVRATIDFPAEDEGDFSASKCLWKGFSASAALRTVRLRSFKSVNFYAEVLGSLPLQHLTNLGVHIIQPEDIMALLKGCPRLESFSAIVFTATGSNDGDWIHSRVTKPILLSRLRVLILSGQHTFDNLFRGIMVPLLDRLDLTLTAVHADVIEDMLTRSNAQLRMLSIWQCKLSKGVYIAAPDDIKDLLRRAALQQLKIFRYTRKDVENDLFDPTPHLQQEHIFYTEDYYEGEIAYESIAADRTLVD</sequence>
<protein>
    <recommendedName>
        <fullName evidence="3">F-box domain-containing protein</fullName>
    </recommendedName>
</protein>
<comment type="caution">
    <text evidence="1">The sequence shown here is derived from an EMBL/GenBank/DDBJ whole genome shotgun (WGS) entry which is preliminary data.</text>
</comment>
<dbReference type="Gene3D" id="3.80.10.10">
    <property type="entry name" value="Ribonuclease Inhibitor"/>
    <property type="match status" value="1"/>
</dbReference>